<dbReference type="Gene3D" id="2.40.160.20">
    <property type="match status" value="1"/>
</dbReference>
<sequence>MTVITKEMSITFFRRWLTVLLLTVPIGALYAQEYRYEIGGMGGGAFYMGDANKNAVLKGLNPSIGMMFRYNANFRIAFKGNLTWAQLSGSTNGLENVFPNGLQTSFTRNVFDLGGQFEFNFFPYSDKFPYLNTRRIAPYLLFGVGGTVAPGDGGTFAGLNIPIGAGVKYKLKNRVNLGMEISVRKLFGDGLDNKELNAPYKIKSSVMKNQDWYTLMTLFLTWDFGPRNRKCNSAKGIDVLMGLSKH</sequence>
<accession>A0A1D3ULM3</accession>
<dbReference type="EMBL" id="FMMM01000048">
    <property type="protein sequence ID" value="SCQ21017.1"/>
    <property type="molecule type" value="Genomic_DNA"/>
</dbReference>
<organism evidence="2">
    <name type="scientific">Tannerella forsythia</name>
    <name type="common">Bacteroides forsythus</name>
    <dbReference type="NCBI Taxonomy" id="28112"/>
    <lineage>
        <taxon>Bacteria</taxon>
        <taxon>Pseudomonadati</taxon>
        <taxon>Bacteroidota</taxon>
        <taxon>Bacteroidia</taxon>
        <taxon>Bacteroidales</taxon>
        <taxon>Tannerellaceae</taxon>
        <taxon>Tannerella</taxon>
    </lineage>
</organism>
<dbReference type="Pfam" id="PF19573">
    <property type="entry name" value="DUF6089"/>
    <property type="match status" value="1"/>
</dbReference>
<feature type="domain" description="DUF6089" evidence="1">
    <location>
        <begin position="15"/>
        <end position="231"/>
    </location>
</feature>
<dbReference type="InterPro" id="IPR045743">
    <property type="entry name" value="DUF6089"/>
</dbReference>
<dbReference type="Proteomes" id="UP000182057">
    <property type="component" value="Unassembled WGS sequence"/>
</dbReference>
<reference evidence="2" key="1">
    <citation type="submission" date="2016-09" db="EMBL/GenBank/DDBJ databases">
        <authorList>
            <person name="Capua I."/>
            <person name="De Benedictis P."/>
            <person name="Joannis T."/>
            <person name="Lombin L.H."/>
            <person name="Cattoli G."/>
        </authorList>
    </citation>
    <scope>NUCLEOTIDE SEQUENCE [LARGE SCALE GENOMIC DNA]</scope>
    <source>
        <strain evidence="2">UB20</strain>
    </source>
</reference>
<evidence type="ECO:0000259" key="1">
    <source>
        <dbReference type="Pfam" id="PF19573"/>
    </source>
</evidence>
<dbReference type="AlphaFoldDB" id="A0A1D3ULM3"/>
<dbReference type="SUPFAM" id="SSF56925">
    <property type="entry name" value="OMPA-like"/>
    <property type="match status" value="1"/>
</dbReference>
<protein>
    <recommendedName>
        <fullName evidence="1">DUF6089 domain-containing protein</fullName>
    </recommendedName>
</protein>
<name>A0A1D3ULM3_TANFO</name>
<proteinExistence type="predicted"/>
<gene>
    <name evidence="2" type="ORF">TFUB20_01227</name>
</gene>
<evidence type="ECO:0000313" key="2">
    <source>
        <dbReference type="EMBL" id="SCQ21017.1"/>
    </source>
</evidence>
<dbReference type="InterPro" id="IPR011250">
    <property type="entry name" value="OMP/PagP_B-barrel"/>
</dbReference>